<dbReference type="InParanoid" id="C5L817"/>
<protein>
    <submittedName>
        <fullName evidence="1">Uncharacterized protein</fullName>
    </submittedName>
</protein>
<proteinExistence type="predicted"/>
<feature type="non-terminal residue" evidence="1">
    <location>
        <position position="99"/>
    </location>
</feature>
<organism evidence="2">
    <name type="scientific">Perkinsus marinus (strain ATCC 50983 / TXsc)</name>
    <dbReference type="NCBI Taxonomy" id="423536"/>
    <lineage>
        <taxon>Eukaryota</taxon>
        <taxon>Sar</taxon>
        <taxon>Alveolata</taxon>
        <taxon>Perkinsozoa</taxon>
        <taxon>Perkinsea</taxon>
        <taxon>Perkinsida</taxon>
        <taxon>Perkinsidae</taxon>
        <taxon>Perkinsus</taxon>
    </lineage>
</organism>
<gene>
    <name evidence="1" type="ORF">Pmar_PMAR025590</name>
</gene>
<dbReference type="EMBL" id="GG680004">
    <property type="protein sequence ID" value="EER07126.1"/>
    <property type="molecule type" value="Genomic_DNA"/>
</dbReference>
<name>C5L817_PERM5</name>
<evidence type="ECO:0000313" key="1">
    <source>
        <dbReference type="EMBL" id="EER07126.1"/>
    </source>
</evidence>
<keyword evidence="2" id="KW-1185">Reference proteome</keyword>
<accession>C5L817</accession>
<dbReference type="GeneID" id="9059607"/>
<reference evidence="1 2" key="1">
    <citation type="submission" date="2008-07" db="EMBL/GenBank/DDBJ databases">
        <authorList>
            <person name="El-Sayed N."/>
            <person name="Caler E."/>
            <person name="Inman J."/>
            <person name="Amedeo P."/>
            <person name="Hass B."/>
            <person name="Wortman J."/>
        </authorList>
    </citation>
    <scope>NUCLEOTIDE SEQUENCE [LARGE SCALE GENOMIC DNA]</scope>
    <source>
        <strain evidence="2">ATCC 50983 / TXsc</strain>
    </source>
</reference>
<dbReference type="OrthoDB" id="10614456at2759"/>
<dbReference type="RefSeq" id="XP_002775310.1">
    <property type="nucleotide sequence ID" value="XM_002775264.1"/>
</dbReference>
<sequence>MAVLLRRANYCDSSLALELVYGLAVHGNFHTPGNIFAEGVSQKWTYTDPNTVLRTGFLKDDLTYQRLQRESPSTDDAILWQAAIDEVDNHTMADPIDGD</sequence>
<dbReference type="AlphaFoldDB" id="C5L817"/>
<evidence type="ECO:0000313" key="2">
    <source>
        <dbReference type="Proteomes" id="UP000007800"/>
    </source>
</evidence>
<dbReference type="Proteomes" id="UP000007800">
    <property type="component" value="Unassembled WGS sequence"/>
</dbReference>